<accession>A0A4R6UQD7</accession>
<dbReference type="OrthoDB" id="3436742at2"/>
<keyword evidence="1" id="KW-0812">Transmembrane</keyword>
<proteinExistence type="predicted"/>
<keyword evidence="1" id="KW-1133">Transmembrane helix</keyword>
<organism evidence="2 3">
    <name type="scientific">Actinorugispora endophytica</name>
    <dbReference type="NCBI Taxonomy" id="1605990"/>
    <lineage>
        <taxon>Bacteria</taxon>
        <taxon>Bacillati</taxon>
        <taxon>Actinomycetota</taxon>
        <taxon>Actinomycetes</taxon>
        <taxon>Streptosporangiales</taxon>
        <taxon>Nocardiopsidaceae</taxon>
        <taxon>Actinorugispora</taxon>
    </lineage>
</organism>
<protein>
    <submittedName>
        <fullName evidence="2">Uncharacterized protein</fullName>
    </submittedName>
</protein>
<reference evidence="2 3" key="1">
    <citation type="submission" date="2019-03" db="EMBL/GenBank/DDBJ databases">
        <title>Genomic Encyclopedia of Type Strains, Phase IV (KMG-IV): sequencing the most valuable type-strain genomes for metagenomic binning, comparative biology and taxonomic classification.</title>
        <authorList>
            <person name="Goeker M."/>
        </authorList>
    </citation>
    <scope>NUCLEOTIDE SEQUENCE [LARGE SCALE GENOMIC DNA]</scope>
    <source>
        <strain evidence="2 3">DSM 46770</strain>
    </source>
</reference>
<evidence type="ECO:0000256" key="1">
    <source>
        <dbReference type="SAM" id="Phobius"/>
    </source>
</evidence>
<keyword evidence="3" id="KW-1185">Reference proteome</keyword>
<dbReference type="AlphaFoldDB" id="A0A4R6UQD7"/>
<evidence type="ECO:0000313" key="2">
    <source>
        <dbReference type="EMBL" id="TDQ49241.1"/>
    </source>
</evidence>
<feature type="transmembrane region" description="Helical" evidence="1">
    <location>
        <begin position="68"/>
        <end position="87"/>
    </location>
</feature>
<comment type="caution">
    <text evidence="2">The sequence shown here is derived from an EMBL/GenBank/DDBJ whole genome shotgun (WGS) entry which is preliminary data.</text>
</comment>
<evidence type="ECO:0000313" key="3">
    <source>
        <dbReference type="Proteomes" id="UP000295281"/>
    </source>
</evidence>
<keyword evidence="1" id="KW-0472">Membrane</keyword>
<feature type="transmembrane region" description="Helical" evidence="1">
    <location>
        <begin position="12"/>
        <end position="34"/>
    </location>
</feature>
<dbReference type="RefSeq" id="WP_133742513.1">
    <property type="nucleotide sequence ID" value="NZ_SNYN01000016.1"/>
</dbReference>
<name>A0A4R6UQD7_9ACTN</name>
<dbReference type="Proteomes" id="UP000295281">
    <property type="component" value="Unassembled WGS sequence"/>
</dbReference>
<gene>
    <name evidence="2" type="ORF">EV190_11637</name>
</gene>
<feature type="transmembrane region" description="Helical" evidence="1">
    <location>
        <begin position="40"/>
        <end position="61"/>
    </location>
</feature>
<sequence length="122" mass="13328">MYRKPPKDLRIARVLLFVVAGISLAVFCVGAAFLPLTPSVLAELTWILVPGVLSLVFGVRIPKGGRPLFWSIVVLQALFVLFSLGELGQGPRGLTQMLFPVLILVFVLRRPSRDFLGGRAEA</sequence>
<dbReference type="EMBL" id="SNYN01000016">
    <property type="protein sequence ID" value="TDQ49241.1"/>
    <property type="molecule type" value="Genomic_DNA"/>
</dbReference>